<feature type="chain" id="PRO_5037165499" evidence="8">
    <location>
        <begin position="22"/>
        <end position="528"/>
    </location>
</feature>
<dbReference type="AlphaFoldDB" id="A0A956SGL2"/>
<accession>A0A956SGL2</accession>
<evidence type="ECO:0000256" key="1">
    <source>
        <dbReference type="ARBA" id="ARBA00004196"/>
    </source>
</evidence>
<dbReference type="SMART" id="SM00710">
    <property type="entry name" value="PbH1"/>
    <property type="match status" value="6"/>
</dbReference>
<evidence type="ECO:0000259" key="9">
    <source>
        <dbReference type="Pfam" id="PF13229"/>
    </source>
</evidence>
<dbReference type="Proteomes" id="UP000739538">
    <property type="component" value="Unassembled WGS sequence"/>
</dbReference>
<evidence type="ECO:0000313" key="10">
    <source>
        <dbReference type="EMBL" id="MCA9758749.1"/>
    </source>
</evidence>
<evidence type="ECO:0000256" key="8">
    <source>
        <dbReference type="SAM" id="SignalP"/>
    </source>
</evidence>
<keyword evidence="5 8" id="KW-0732">Signal</keyword>
<evidence type="ECO:0000313" key="11">
    <source>
        <dbReference type="Proteomes" id="UP000739538"/>
    </source>
</evidence>
<evidence type="ECO:0000256" key="4">
    <source>
        <dbReference type="ARBA" id="ARBA00022525"/>
    </source>
</evidence>
<protein>
    <submittedName>
        <fullName evidence="10">Right-handed parallel beta-helix repeat-containing protein</fullName>
    </submittedName>
</protein>
<evidence type="ECO:0000256" key="7">
    <source>
        <dbReference type="ARBA" id="ARBA00023237"/>
    </source>
</evidence>
<dbReference type="Pfam" id="PF13229">
    <property type="entry name" value="Beta_helix"/>
    <property type="match status" value="1"/>
</dbReference>
<keyword evidence="4" id="KW-0964">Secreted</keyword>
<dbReference type="InterPro" id="IPR003368">
    <property type="entry name" value="POMP_repeat"/>
</dbReference>
<sequence>MYSRLPACFASALLLSVGASASIAATYTVLPDGSGDYPTIQAALTAASTGDTILLGDGVFTGAGNRNLNYLAKTLVVRSASGDPSACTIDCEGAARGFTFVSVTSPAAMLSGVRVINGDGDGSAIYCENSSPTIENCVLEDNGSMNRGGGIHCRLGSYPTIRDCIIRNNDSSSGGGLYCYDSGATVSGTVLTNNRAHQVGGGGIFMNVRAIVTLIGCEISGNTAPTQGGGIYCGGGFTVESDLDMVDCLVSGNEGPLGGGLFINTAYVNVSNTVFTGNASPSDGGAVYVASSSPAFTGCTFAGNHAAADGGAFALYSSNPALESSILWGNCADGLGDEVHFENAGGSVTFTCSVISSAAIEGTGTVNIDGNSVDADPLFCAPEPCGSAPTLAGEYTLEPASPAAPENSPCGLIGALDVGCGVSGVEDDTVGNTVLGTGLHTYAAPNPVRTGADVRLVIPGAAGEVCHVELFDVEGRRVRSWSGLAASDRVVLDPSATGEVFEALRPGAYFVRVRLGSQIYRGRLSVVR</sequence>
<comment type="subcellular location">
    <subcellularLocation>
        <location evidence="1">Cell envelope</location>
    </subcellularLocation>
    <subcellularLocation>
        <location evidence="2">Cell outer membrane</location>
    </subcellularLocation>
    <subcellularLocation>
        <location evidence="3">Secreted</location>
    </subcellularLocation>
</comment>
<dbReference type="InterPro" id="IPR006626">
    <property type="entry name" value="PbH1"/>
</dbReference>
<dbReference type="PANTHER" id="PTHR11319:SF35">
    <property type="entry name" value="OUTER MEMBRANE PROTEIN PMPC-RELATED"/>
    <property type="match status" value="1"/>
</dbReference>
<keyword evidence="6" id="KW-0472">Membrane</keyword>
<dbReference type="InterPro" id="IPR039448">
    <property type="entry name" value="Beta_helix"/>
</dbReference>
<dbReference type="EMBL" id="JAGQHS010000207">
    <property type="protein sequence ID" value="MCA9758749.1"/>
    <property type="molecule type" value="Genomic_DNA"/>
</dbReference>
<reference evidence="10" key="2">
    <citation type="journal article" date="2021" name="Microbiome">
        <title>Successional dynamics and alternative stable states in a saline activated sludge microbial community over 9 years.</title>
        <authorList>
            <person name="Wang Y."/>
            <person name="Ye J."/>
            <person name="Ju F."/>
            <person name="Liu L."/>
            <person name="Boyd J.A."/>
            <person name="Deng Y."/>
            <person name="Parks D.H."/>
            <person name="Jiang X."/>
            <person name="Yin X."/>
            <person name="Woodcroft B.J."/>
            <person name="Tyson G.W."/>
            <person name="Hugenholtz P."/>
            <person name="Polz M.F."/>
            <person name="Zhang T."/>
        </authorList>
    </citation>
    <scope>NUCLEOTIDE SEQUENCE</scope>
    <source>
        <strain evidence="10">HKST-UBA02</strain>
    </source>
</reference>
<dbReference type="GO" id="GO:0009279">
    <property type="term" value="C:cell outer membrane"/>
    <property type="evidence" value="ECO:0007669"/>
    <property type="project" value="UniProtKB-SubCell"/>
</dbReference>
<reference evidence="10" key="1">
    <citation type="submission" date="2020-04" db="EMBL/GenBank/DDBJ databases">
        <authorList>
            <person name="Zhang T."/>
        </authorList>
    </citation>
    <scope>NUCLEOTIDE SEQUENCE</scope>
    <source>
        <strain evidence="10">HKST-UBA02</strain>
    </source>
</reference>
<dbReference type="InterPro" id="IPR011050">
    <property type="entry name" value="Pectin_lyase_fold/virulence"/>
</dbReference>
<feature type="domain" description="Right handed beta helix" evidence="9">
    <location>
        <begin position="123"/>
        <end position="292"/>
    </location>
</feature>
<organism evidence="10 11">
    <name type="scientific">Eiseniibacteriota bacterium</name>
    <dbReference type="NCBI Taxonomy" id="2212470"/>
    <lineage>
        <taxon>Bacteria</taxon>
        <taxon>Candidatus Eiseniibacteriota</taxon>
    </lineage>
</organism>
<comment type="caution">
    <text evidence="10">The sequence shown here is derived from an EMBL/GenBank/DDBJ whole genome shotgun (WGS) entry which is preliminary data.</text>
</comment>
<dbReference type="PANTHER" id="PTHR11319">
    <property type="entry name" value="G PROTEIN-COUPLED RECEPTOR-RELATED"/>
    <property type="match status" value="1"/>
</dbReference>
<evidence type="ECO:0000256" key="6">
    <source>
        <dbReference type="ARBA" id="ARBA00023136"/>
    </source>
</evidence>
<evidence type="ECO:0000256" key="5">
    <source>
        <dbReference type="ARBA" id="ARBA00022729"/>
    </source>
</evidence>
<dbReference type="NCBIfam" id="TIGR01376">
    <property type="entry name" value="POMP_repeat"/>
    <property type="match status" value="1"/>
</dbReference>
<dbReference type="GO" id="GO:0005576">
    <property type="term" value="C:extracellular region"/>
    <property type="evidence" value="ECO:0007669"/>
    <property type="project" value="UniProtKB-SubCell"/>
</dbReference>
<dbReference type="Gene3D" id="2.160.20.10">
    <property type="entry name" value="Single-stranded right-handed beta-helix, Pectin lyase-like"/>
    <property type="match status" value="1"/>
</dbReference>
<evidence type="ECO:0000256" key="2">
    <source>
        <dbReference type="ARBA" id="ARBA00004442"/>
    </source>
</evidence>
<gene>
    <name evidence="10" type="ORF">KDA27_23350</name>
</gene>
<name>A0A956SGL2_UNCEI</name>
<keyword evidence="7" id="KW-0998">Cell outer membrane</keyword>
<proteinExistence type="predicted"/>
<dbReference type="InterPro" id="IPR012334">
    <property type="entry name" value="Pectin_lyas_fold"/>
</dbReference>
<dbReference type="SUPFAM" id="SSF51126">
    <property type="entry name" value="Pectin lyase-like"/>
    <property type="match status" value="1"/>
</dbReference>
<evidence type="ECO:0000256" key="3">
    <source>
        <dbReference type="ARBA" id="ARBA00004613"/>
    </source>
</evidence>
<feature type="signal peptide" evidence="8">
    <location>
        <begin position="1"/>
        <end position="21"/>
    </location>
</feature>